<dbReference type="RefSeq" id="WP_245855785.1">
    <property type="nucleotide sequence ID" value="NZ_OAOP01000004.1"/>
</dbReference>
<organism evidence="1 2">
    <name type="scientific">Bacillus oleivorans</name>
    <dbReference type="NCBI Taxonomy" id="1448271"/>
    <lineage>
        <taxon>Bacteria</taxon>
        <taxon>Bacillati</taxon>
        <taxon>Bacillota</taxon>
        <taxon>Bacilli</taxon>
        <taxon>Bacillales</taxon>
        <taxon>Bacillaceae</taxon>
        <taxon>Bacillus</taxon>
    </lineage>
</organism>
<name>A0A285CT28_9BACI</name>
<gene>
    <name evidence="1" type="ORF">SAMN05877753_104269</name>
</gene>
<keyword evidence="2" id="KW-1185">Reference proteome</keyword>
<reference evidence="1 2" key="1">
    <citation type="submission" date="2017-08" db="EMBL/GenBank/DDBJ databases">
        <authorList>
            <person name="de Groot N.N."/>
        </authorList>
    </citation>
    <scope>NUCLEOTIDE SEQUENCE [LARGE SCALE GENOMIC DNA]</scope>
    <source>
        <strain evidence="1 2">JC228</strain>
    </source>
</reference>
<accession>A0A285CT28</accession>
<proteinExistence type="predicted"/>
<dbReference type="Gene3D" id="3.40.50.150">
    <property type="entry name" value="Vaccinia Virus protein VP39"/>
    <property type="match status" value="1"/>
</dbReference>
<sequence length="94" mass="10876">MHNRLTYKDSSFIFNKSYNLEGPELNEAWHNNVIIYHRKLSTYINTPVEVGFSVEKVIEDVILPENASDDPSKWYSTQRAELVPASFIMKAAKK</sequence>
<dbReference type="InterPro" id="IPR029063">
    <property type="entry name" value="SAM-dependent_MTases_sf"/>
</dbReference>
<protein>
    <submittedName>
        <fullName evidence="1">Uncharacterized protein</fullName>
    </submittedName>
</protein>
<evidence type="ECO:0000313" key="1">
    <source>
        <dbReference type="EMBL" id="SNX70701.1"/>
    </source>
</evidence>
<evidence type="ECO:0000313" key="2">
    <source>
        <dbReference type="Proteomes" id="UP000219546"/>
    </source>
</evidence>
<dbReference type="AlphaFoldDB" id="A0A285CT28"/>
<dbReference type="EMBL" id="OAOP01000004">
    <property type="protein sequence ID" value="SNX70701.1"/>
    <property type="molecule type" value="Genomic_DNA"/>
</dbReference>
<dbReference type="Proteomes" id="UP000219546">
    <property type="component" value="Unassembled WGS sequence"/>
</dbReference>